<keyword evidence="16" id="KW-1185">Reference proteome</keyword>
<evidence type="ECO:0000256" key="8">
    <source>
        <dbReference type="ARBA" id="ARBA00023136"/>
    </source>
</evidence>
<keyword evidence="9" id="KW-0046">Antibiotic resistance</keyword>
<evidence type="ECO:0000259" key="14">
    <source>
        <dbReference type="Pfam" id="PF22820"/>
    </source>
</evidence>
<dbReference type="Pfam" id="PF22820">
    <property type="entry name" value="TcaA_3rd_4th"/>
    <property type="match status" value="2"/>
</dbReference>
<evidence type="ECO:0000256" key="3">
    <source>
        <dbReference type="ARBA" id="ARBA00022692"/>
    </source>
</evidence>
<evidence type="ECO:0000256" key="7">
    <source>
        <dbReference type="ARBA" id="ARBA00022989"/>
    </source>
</evidence>
<keyword evidence="8 10" id="KW-0472">Membrane</keyword>
<dbReference type="InterPro" id="IPR023599">
    <property type="entry name" value="Mem_prot_TcaA"/>
</dbReference>
<evidence type="ECO:0000259" key="12">
    <source>
        <dbReference type="Pfam" id="PF22813"/>
    </source>
</evidence>
<feature type="domain" description="TcaA 4th" evidence="14">
    <location>
        <begin position="258"/>
        <end position="328"/>
    </location>
</feature>
<proteinExistence type="inferred from homology"/>
<dbReference type="InterPro" id="IPR054530">
    <property type="entry name" value="TcaA_4th"/>
</dbReference>
<dbReference type="AlphaFoldDB" id="A0A9X1XET0"/>
<feature type="domain" description="TcaA protein NTF2-like" evidence="13">
    <location>
        <begin position="351"/>
        <end position="464"/>
    </location>
</feature>
<name>A0A9X1XET0_9BACL</name>
<evidence type="ECO:0000313" key="15">
    <source>
        <dbReference type="EMBL" id="MCK6258811.1"/>
    </source>
</evidence>
<evidence type="ECO:0000256" key="6">
    <source>
        <dbReference type="ARBA" id="ARBA00022833"/>
    </source>
</evidence>
<gene>
    <name evidence="15" type="ORF">LCY76_19775</name>
</gene>
<evidence type="ECO:0000259" key="13">
    <source>
        <dbReference type="Pfam" id="PF22819"/>
    </source>
</evidence>
<evidence type="ECO:0000256" key="1">
    <source>
        <dbReference type="ARBA" id="ARBA00004162"/>
    </source>
</evidence>
<dbReference type="GO" id="GO:0046677">
    <property type="term" value="P:response to antibiotic"/>
    <property type="evidence" value="ECO:0007669"/>
    <property type="project" value="UniProtKB-KW"/>
</dbReference>
<dbReference type="GO" id="GO:0005886">
    <property type="term" value="C:plasma membrane"/>
    <property type="evidence" value="ECO:0007669"/>
    <property type="project" value="UniProtKB-SubCell"/>
</dbReference>
<dbReference type="InterPro" id="IPR054529">
    <property type="entry name" value="TcaA_2nd"/>
</dbReference>
<evidence type="ECO:0000256" key="11">
    <source>
        <dbReference type="SAM" id="Phobius"/>
    </source>
</evidence>
<evidence type="ECO:0000256" key="9">
    <source>
        <dbReference type="ARBA" id="ARBA00023251"/>
    </source>
</evidence>
<keyword evidence="2 10" id="KW-1003">Cell membrane</keyword>
<keyword evidence="7 11" id="KW-1133">Transmembrane helix</keyword>
<dbReference type="Pfam" id="PF22813">
    <property type="entry name" value="TcaA_2nd"/>
    <property type="match status" value="1"/>
</dbReference>
<organism evidence="15 16">
    <name type="scientific">Fictibacillus marinisediminis</name>
    <dbReference type="NCBI Taxonomy" id="2878389"/>
    <lineage>
        <taxon>Bacteria</taxon>
        <taxon>Bacillati</taxon>
        <taxon>Bacillota</taxon>
        <taxon>Bacilli</taxon>
        <taxon>Bacillales</taxon>
        <taxon>Fictibacillaceae</taxon>
        <taxon>Fictibacillus</taxon>
    </lineage>
</organism>
<keyword evidence="3 11" id="KW-0812">Transmembrane</keyword>
<dbReference type="InterPro" id="IPR054528">
    <property type="entry name" value="TcaA_5th"/>
</dbReference>
<dbReference type="PANTHER" id="PTHR40038">
    <property type="entry name" value="MEMBRANE-ASSOCIATED PROTEIN TCAA"/>
    <property type="match status" value="1"/>
</dbReference>
<dbReference type="Pfam" id="PF22819">
    <property type="entry name" value="TcaA_5th"/>
    <property type="match status" value="1"/>
</dbReference>
<evidence type="ECO:0000256" key="4">
    <source>
        <dbReference type="ARBA" id="ARBA00022723"/>
    </source>
</evidence>
<protein>
    <recommendedName>
        <fullName evidence="10">Membrane-associated protein</fullName>
    </recommendedName>
</protein>
<feature type="domain" description="TcaA 4th" evidence="14">
    <location>
        <begin position="183"/>
        <end position="242"/>
    </location>
</feature>
<keyword evidence="5" id="KW-0863">Zinc-finger</keyword>
<keyword evidence="4" id="KW-0479">Metal-binding</keyword>
<dbReference type="PANTHER" id="PTHR40038:SF1">
    <property type="entry name" value="MEMBRANE-ASSOCIATED PROTEIN TCAA"/>
    <property type="match status" value="1"/>
</dbReference>
<keyword evidence="6" id="KW-0862">Zinc</keyword>
<evidence type="ECO:0000256" key="5">
    <source>
        <dbReference type="ARBA" id="ARBA00022771"/>
    </source>
</evidence>
<evidence type="ECO:0000256" key="10">
    <source>
        <dbReference type="PIRNR" id="PIRNR032522"/>
    </source>
</evidence>
<comment type="similarity">
    <text evidence="10">Belongs to the tcaA family.</text>
</comment>
<sequence length="471" mass="52491">MNFCKECGNQLPAGSGFCKNCGTPYKGQEPAPAEPAGTRSSEKSKRPNKPLIILVAALVLLLIAGFTAYKVIEGKTGPTATVKNFKQAIENKDTEAVKGFINEGQSEIEADDKTAKHFIEYASKNNAFSSAIDSLEKQANGMDGGELARPITDDHDNEWLQLKRDGKQWLFFDHYVVEVKPVTVKVTSNFEDSSVYLDGKKKGILDKEDGIVKAGEILPGSHNVKVEYKGEYATLSDNVDVDVSEAEKNLLEVEVPLEGKYVYINSNYGDANLFVNGKDTGKTIDDIDEFGPVATDGSITLHAEKNFDVGKMKSESVVINNDEDVSLDIDYDETAMAAQDEPMDSDTETYEDDLKSFMMEYVKSSVEAMNTHNFSLISDYIDESGDAYKESSEYIDYVNKKGITEDLIDYEVLKIEPFEEEMVHVTANETYDIHYADGETKRKKFKSRYAVYAPYDGGYYINKLLETKEVK</sequence>
<comment type="subcellular location">
    <subcellularLocation>
        <location evidence="1 10">Cell membrane</location>
        <topology evidence="1 10">Single-pass membrane protein</topology>
    </subcellularLocation>
</comment>
<evidence type="ECO:0000313" key="16">
    <source>
        <dbReference type="Proteomes" id="UP001139011"/>
    </source>
</evidence>
<accession>A0A9X1XET0</accession>
<dbReference type="Proteomes" id="UP001139011">
    <property type="component" value="Unassembled WGS sequence"/>
</dbReference>
<feature type="domain" description="TcaA second" evidence="12">
    <location>
        <begin position="78"/>
        <end position="178"/>
    </location>
</feature>
<comment type="caution">
    <text evidence="15">The sequence shown here is derived from an EMBL/GenBank/DDBJ whole genome shotgun (WGS) entry which is preliminary data.</text>
</comment>
<dbReference type="EMBL" id="JAIWJX010000002">
    <property type="protein sequence ID" value="MCK6258811.1"/>
    <property type="molecule type" value="Genomic_DNA"/>
</dbReference>
<dbReference type="PIRSF" id="PIRSF032522">
    <property type="entry name" value="TcaA"/>
    <property type="match status" value="1"/>
</dbReference>
<dbReference type="GO" id="GO:0008270">
    <property type="term" value="F:zinc ion binding"/>
    <property type="evidence" value="ECO:0007669"/>
    <property type="project" value="UniProtKB-KW"/>
</dbReference>
<dbReference type="RefSeq" id="WP_248254052.1">
    <property type="nucleotide sequence ID" value="NZ_JAIWJX010000002.1"/>
</dbReference>
<feature type="transmembrane region" description="Helical" evidence="11">
    <location>
        <begin position="51"/>
        <end position="69"/>
    </location>
</feature>
<reference evidence="15" key="1">
    <citation type="submission" date="2021-09" db="EMBL/GenBank/DDBJ databases">
        <title>Genome analysis of Fictibacillus sp. KIGAM418 isolated from marine sediment.</title>
        <authorList>
            <person name="Seo M.-J."/>
            <person name="Cho E.-S."/>
            <person name="Hwang C.Y."/>
        </authorList>
    </citation>
    <scope>NUCLEOTIDE SEQUENCE</scope>
    <source>
        <strain evidence="15">KIGAM418</strain>
    </source>
</reference>
<evidence type="ECO:0000256" key="2">
    <source>
        <dbReference type="ARBA" id="ARBA00022475"/>
    </source>
</evidence>